<reference evidence="9" key="3">
    <citation type="submission" date="2025-09" db="UniProtKB">
        <authorList>
            <consortium name="Ensembl"/>
        </authorList>
    </citation>
    <scope>IDENTIFICATION</scope>
</reference>
<keyword evidence="3" id="KW-1015">Disulfide bond</keyword>
<evidence type="ECO:0000256" key="3">
    <source>
        <dbReference type="ARBA" id="ARBA00023157"/>
    </source>
</evidence>
<evidence type="ECO:0000259" key="8">
    <source>
        <dbReference type="Pfam" id="PF09294"/>
    </source>
</evidence>
<dbReference type="Proteomes" id="UP000694580">
    <property type="component" value="Chromosome 14"/>
</dbReference>
<organism evidence="9 10">
    <name type="scientific">Denticeps clupeoides</name>
    <name type="common">denticle herring</name>
    <dbReference type="NCBI Taxonomy" id="299321"/>
    <lineage>
        <taxon>Eukaryota</taxon>
        <taxon>Metazoa</taxon>
        <taxon>Chordata</taxon>
        <taxon>Craniata</taxon>
        <taxon>Vertebrata</taxon>
        <taxon>Euteleostomi</taxon>
        <taxon>Actinopterygii</taxon>
        <taxon>Neopterygii</taxon>
        <taxon>Teleostei</taxon>
        <taxon>Clupei</taxon>
        <taxon>Clupeiformes</taxon>
        <taxon>Denticipitoidei</taxon>
        <taxon>Denticipitidae</taxon>
        <taxon>Denticeps</taxon>
    </lineage>
</organism>
<keyword evidence="10" id="KW-1185">Reference proteome</keyword>
<evidence type="ECO:0000256" key="1">
    <source>
        <dbReference type="ARBA" id="ARBA00005399"/>
    </source>
</evidence>
<gene>
    <name evidence="9" type="primary">il20ra</name>
</gene>
<feature type="domain" description="Fibronectin type-III" evidence="7">
    <location>
        <begin position="5"/>
        <end position="104"/>
    </location>
</feature>
<dbReference type="GO" id="GO:0005886">
    <property type="term" value="C:plasma membrane"/>
    <property type="evidence" value="ECO:0007669"/>
    <property type="project" value="TreeGrafter"/>
</dbReference>
<sequence length="529" mass="59146">MLRHVLLWALGSVALQAEVQRPEEVRFISTNLKNVLVWRPGEDGTTFSVEYATYGDENKLNPGHVVWKAVRRCSNVTQNSCDLSDETNNIDEEYYGRVKAIKGLRSDSEWVKTTRFYPRLDTTLGPPQVDVTVNGNYLEIEIKGPMRWKNRRMKKDRSMEKTMRQRFTYSLSNCFVSQNIYVTNTSYKLGPLNYETQYCLSPTVVVVFGAASVLSAASRCYFPNLSHAYLDPFKQQTLTTVLGGFLPSAVSLGAIVLVGYAVYQYVWGNKERLPASTVRHPLRMLSKHGFSLPTFIPEKPLTTINLNINMISQTTGETKYGTGPALVHKVEENVQPVPYAAQNEPGNAGTIERAPLLTQARPAPVDGPLAEDSAGSRQPSDTPGVPFGAVGEKLFQLNERWPSSKDLDVDYGEVHREDCHLPASGVNSYIAQTSENPWEEGMDDSKENGPTVLNWSPCTGVLHIPLLSSLEPKVRLEKDSEEESEQTTLSKSDIFNSLVFRQSSQESGKDEDGLSVMENMWELQINMDE</sequence>
<dbReference type="InterPro" id="IPR015373">
    <property type="entry name" value="Interferon/interleukin_rcp_dom"/>
</dbReference>
<name>A0AAY4E384_9TELE</name>
<dbReference type="Gene3D" id="2.60.40.10">
    <property type="entry name" value="Immunoglobulins"/>
    <property type="match status" value="1"/>
</dbReference>
<dbReference type="Pfam" id="PF09294">
    <property type="entry name" value="Interfer-bind"/>
    <property type="match status" value="1"/>
</dbReference>
<dbReference type="PANTHER" id="PTHR20859:SF86">
    <property type="entry name" value="INTERLEUKIN-20 RECEPTOR SUBUNIT ALPHA"/>
    <property type="match status" value="1"/>
</dbReference>
<dbReference type="InterPro" id="IPR036116">
    <property type="entry name" value="FN3_sf"/>
</dbReference>
<evidence type="ECO:0000256" key="4">
    <source>
        <dbReference type="ARBA" id="ARBA00023170"/>
    </source>
</evidence>
<dbReference type="AlphaFoldDB" id="A0AAY4E384"/>
<feature type="region of interest" description="Disordered" evidence="5">
    <location>
        <begin position="361"/>
        <end position="385"/>
    </location>
</feature>
<dbReference type="InterPro" id="IPR003961">
    <property type="entry name" value="FN3_dom"/>
</dbReference>
<evidence type="ECO:0000313" key="9">
    <source>
        <dbReference type="Ensembl" id="ENSDCDP00010052212.1"/>
    </source>
</evidence>
<feature type="signal peptide" evidence="6">
    <location>
        <begin position="1"/>
        <end position="17"/>
    </location>
</feature>
<evidence type="ECO:0000259" key="7">
    <source>
        <dbReference type="Pfam" id="PF01108"/>
    </source>
</evidence>
<dbReference type="Ensembl" id="ENSDCDT00010062694.1">
    <property type="protein sequence ID" value="ENSDCDP00010052212.1"/>
    <property type="gene ID" value="ENSDCDG00010030572.1"/>
</dbReference>
<evidence type="ECO:0000313" key="10">
    <source>
        <dbReference type="Proteomes" id="UP000694580"/>
    </source>
</evidence>
<feature type="chain" id="PRO_5044222241" evidence="6">
    <location>
        <begin position="18"/>
        <end position="529"/>
    </location>
</feature>
<dbReference type="FunFam" id="2.60.40.10:FF:000348">
    <property type="entry name" value="Interleukin 20 receptor subunit alpha"/>
    <property type="match status" value="1"/>
</dbReference>
<comment type="similarity">
    <text evidence="1">Belongs to the type II cytokine receptor family.</text>
</comment>
<keyword evidence="2 6" id="KW-0732">Signal</keyword>
<dbReference type="GO" id="GO:0004896">
    <property type="term" value="F:cytokine receptor activity"/>
    <property type="evidence" value="ECO:0007669"/>
    <property type="project" value="TreeGrafter"/>
</dbReference>
<reference evidence="9" key="2">
    <citation type="submission" date="2025-08" db="UniProtKB">
        <authorList>
            <consortium name="Ensembl"/>
        </authorList>
    </citation>
    <scope>IDENTIFICATION</scope>
</reference>
<reference evidence="9 10" key="1">
    <citation type="submission" date="2020-06" db="EMBL/GenBank/DDBJ databases">
        <authorList>
            <consortium name="Wellcome Sanger Institute Data Sharing"/>
        </authorList>
    </citation>
    <scope>NUCLEOTIDE SEQUENCE [LARGE SCALE GENOMIC DNA]</scope>
</reference>
<dbReference type="SUPFAM" id="SSF49265">
    <property type="entry name" value="Fibronectin type III"/>
    <property type="match status" value="2"/>
</dbReference>
<evidence type="ECO:0000256" key="2">
    <source>
        <dbReference type="ARBA" id="ARBA00022729"/>
    </source>
</evidence>
<dbReference type="InterPro" id="IPR013783">
    <property type="entry name" value="Ig-like_fold"/>
</dbReference>
<accession>A0AAY4E384</accession>
<dbReference type="Pfam" id="PF01108">
    <property type="entry name" value="Tissue_fac"/>
    <property type="match status" value="1"/>
</dbReference>
<protein>
    <submittedName>
        <fullName evidence="9">Interleukin 20 receptor, alpha</fullName>
    </submittedName>
</protein>
<dbReference type="InterPro" id="IPR050650">
    <property type="entry name" value="Type-II_Cytokine-TF_Rcpt"/>
</dbReference>
<keyword evidence="4" id="KW-0675">Receptor</keyword>
<dbReference type="PANTHER" id="PTHR20859">
    <property type="entry name" value="INTERFERON/INTERLEUKIN RECEPTOR"/>
    <property type="match status" value="1"/>
</dbReference>
<evidence type="ECO:0000256" key="6">
    <source>
        <dbReference type="SAM" id="SignalP"/>
    </source>
</evidence>
<dbReference type="GeneTree" id="ENSGT00940000157314"/>
<evidence type="ECO:0000256" key="5">
    <source>
        <dbReference type="SAM" id="MobiDB-lite"/>
    </source>
</evidence>
<feature type="domain" description="Interferon/interleukin receptor" evidence="8">
    <location>
        <begin position="122"/>
        <end position="201"/>
    </location>
</feature>
<proteinExistence type="inferred from homology"/>